<proteinExistence type="predicted"/>
<dbReference type="AlphaFoldDB" id="A0A6F8PRZ6"/>
<accession>A0A6F8PRZ6</accession>
<protein>
    <submittedName>
        <fullName evidence="1">Uncharacterized protein</fullName>
    </submittedName>
</protein>
<gene>
    <name evidence="1" type="ORF">THMIRHAS_02290</name>
</gene>
<organism evidence="1 2">
    <name type="scientific">Thiosulfatimonas sediminis</name>
    <dbReference type="NCBI Taxonomy" id="2675054"/>
    <lineage>
        <taxon>Bacteria</taxon>
        <taxon>Pseudomonadati</taxon>
        <taxon>Pseudomonadota</taxon>
        <taxon>Gammaproteobacteria</taxon>
        <taxon>Thiotrichales</taxon>
        <taxon>Piscirickettsiaceae</taxon>
        <taxon>Thiosulfatimonas</taxon>
    </lineage>
</organism>
<dbReference type="Proteomes" id="UP000501726">
    <property type="component" value="Chromosome"/>
</dbReference>
<sequence length="63" mass="7199">MEKVTNYRPKFDAQTVMQDAVKRDLQRKKAMGQYAVVFENGEIKTLNFSAKVVVPRLFSTTSS</sequence>
<name>A0A6F8PRZ6_9GAMM</name>
<reference evidence="2" key="1">
    <citation type="submission" date="2019-11" db="EMBL/GenBank/DDBJ databases">
        <title>Isolation and characterization of two novel species in the genus Thiomicrorhabdus.</title>
        <authorList>
            <person name="Mochizuki J."/>
            <person name="Kojima H."/>
            <person name="Fukui M."/>
        </authorList>
    </citation>
    <scope>NUCLEOTIDE SEQUENCE [LARGE SCALE GENOMIC DNA]</scope>
    <source>
        <strain evidence="2">aks77</strain>
    </source>
</reference>
<evidence type="ECO:0000313" key="2">
    <source>
        <dbReference type="Proteomes" id="UP000501726"/>
    </source>
</evidence>
<evidence type="ECO:0000313" key="1">
    <source>
        <dbReference type="EMBL" id="BBP44856.1"/>
    </source>
</evidence>
<dbReference type="EMBL" id="AP021889">
    <property type="protein sequence ID" value="BBP44856.1"/>
    <property type="molecule type" value="Genomic_DNA"/>
</dbReference>
<dbReference type="KEGG" id="tse:THMIRHAS_02290"/>
<dbReference type="RefSeq" id="WP_173269604.1">
    <property type="nucleotide sequence ID" value="NZ_AP021889.1"/>
</dbReference>
<keyword evidence="2" id="KW-1185">Reference proteome</keyword>